<comment type="subcellular location">
    <subcellularLocation>
        <location evidence="1">Cell membrane</location>
        <topology evidence="1">Multi-pass membrane protein</topology>
    </subcellularLocation>
</comment>
<accession>A0A2X3CUG3</accession>
<keyword evidence="2" id="KW-1003">Cell membrane</keyword>
<evidence type="ECO:0000313" key="8">
    <source>
        <dbReference type="Proteomes" id="UP000251088"/>
    </source>
</evidence>
<keyword evidence="5 6" id="KW-0472">Membrane</keyword>
<keyword evidence="3 6" id="KW-0812">Transmembrane</keyword>
<dbReference type="AlphaFoldDB" id="A0A2X3CUG3"/>
<feature type="transmembrane region" description="Helical" evidence="6">
    <location>
        <begin position="69"/>
        <end position="88"/>
    </location>
</feature>
<evidence type="ECO:0000313" key="7">
    <source>
        <dbReference type="EMBL" id="SQC16041.1"/>
    </source>
</evidence>
<gene>
    <name evidence="7" type="primary">rhtC_1</name>
    <name evidence="7" type="ORF">NCTC9128_04027</name>
</gene>
<evidence type="ECO:0000256" key="5">
    <source>
        <dbReference type="ARBA" id="ARBA00023136"/>
    </source>
</evidence>
<reference evidence="7 8" key="1">
    <citation type="submission" date="2018-06" db="EMBL/GenBank/DDBJ databases">
        <authorList>
            <consortium name="Pathogen Informatics"/>
            <person name="Doyle S."/>
        </authorList>
    </citation>
    <scope>NUCLEOTIDE SEQUENCE [LARGE SCALE GENOMIC DNA]</scope>
    <source>
        <strain evidence="7 8">NCTC9128</strain>
    </source>
</reference>
<evidence type="ECO:0000256" key="6">
    <source>
        <dbReference type="SAM" id="Phobius"/>
    </source>
</evidence>
<keyword evidence="4 6" id="KW-1133">Transmembrane helix</keyword>
<evidence type="ECO:0000256" key="3">
    <source>
        <dbReference type="ARBA" id="ARBA00022692"/>
    </source>
</evidence>
<evidence type="ECO:0000256" key="4">
    <source>
        <dbReference type="ARBA" id="ARBA00022989"/>
    </source>
</evidence>
<proteinExistence type="predicted"/>
<dbReference type="InterPro" id="IPR001123">
    <property type="entry name" value="LeuE-type"/>
</dbReference>
<dbReference type="EMBL" id="UAWN01000012">
    <property type="protein sequence ID" value="SQC16041.1"/>
    <property type="molecule type" value="Genomic_DNA"/>
</dbReference>
<sequence length="155" mass="17345">MLMLFLTVALVHIIALMSPGAGLFLCLTNGHQPLAQRGDDGVCWGSPAASWSGREWRCSALNLILARMAWLHNIIMVGGGLYLCWIGYQMLRGALKKRRWPRRSRRWSWPQRTQLREGIADQSGESESDYLTSARCFRCSWVTASAPARAGAFSC</sequence>
<dbReference type="Pfam" id="PF01810">
    <property type="entry name" value="LysE"/>
    <property type="match status" value="1"/>
</dbReference>
<evidence type="ECO:0000256" key="1">
    <source>
        <dbReference type="ARBA" id="ARBA00004651"/>
    </source>
</evidence>
<protein>
    <submittedName>
        <fullName evidence="7">L-lysine permease</fullName>
    </submittedName>
</protein>
<name>A0A2X3CUG3_KLEPN</name>
<dbReference type="GO" id="GO:0005886">
    <property type="term" value="C:plasma membrane"/>
    <property type="evidence" value="ECO:0007669"/>
    <property type="project" value="UniProtKB-SubCell"/>
</dbReference>
<dbReference type="GO" id="GO:0006865">
    <property type="term" value="P:amino acid transport"/>
    <property type="evidence" value="ECO:0007669"/>
    <property type="project" value="InterPro"/>
</dbReference>
<dbReference type="Proteomes" id="UP000251088">
    <property type="component" value="Unassembled WGS sequence"/>
</dbReference>
<organism evidence="7 8">
    <name type="scientific">Klebsiella pneumoniae</name>
    <dbReference type="NCBI Taxonomy" id="573"/>
    <lineage>
        <taxon>Bacteria</taxon>
        <taxon>Pseudomonadati</taxon>
        <taxon>Pseudomonadota</taxon>
        <taxon>Gammaproteobacteria</taxon>
        <taxon>Enterobacterales</taxon>
        <taxon>Enterobacteriaceae</taxon>
        <taxon>Klebsiella/Raoultella group</taxon>
        <taxon>Klebsiella</taxon>
        <taxon>Klebsiella pneumoniae complex</taxon>
    </lineage>
</organism>
<evidence type="ECO:0000256" key="2">
    <source>
        <dbReference type="ARBA" id="ARBA00022475"/>
    </source>
</evidence>